<comment type="caution">
    <text evidence="2">The sequence shown here is derived from an EMBL/GenBank/DDBJ whole genome shotgun (WGS) entry which is preliminary data.</text>
</comment>
<dbReference type="EMBL" id="PECH01000008">
    <property type="protein sequence ID" value="TDZ80106.1"/>
    <property type="molecule type" value="Genomic_DNA"/>
</dbReference>
<accession>A0A4R8RZX5</accession>
<keyword evidence="1" id="KW-1133">Transmembrane helix</keyword>
<proteinExistence type="predicted"/>
<dbReference type="Proteomes" id="UP000295117">
    <property type="component" value="Unassembled WGS sequence"/>
</dbReference>
<evidence type="ECO:0000256" key="1">
    <source>
        <dbReference type="SAM" id="Phobius"/>
    </source>
</evidence>
<protein>
    <submittedName>
        <fullName evidence="2">Uncharacterized protein</fullName>
    </submittedName>
</protein>
<organism evidence="2 3">
    <name type="scientific">Mycobacteroides salmoniphilum</name>
    <dbReference type="NCBI Taxonomy" id="404941"/>
    <lineage>
        <taxon>Bacteria</taxon>
        <taxon>Bacillati</taxon>
        <taxon>Actinomycetota</taxon>
        <taxon>Actinomycetes</taxon>
        <taxon>Mycobacteriales</taxon>
        <taxon>Mycobacteriaceae</taxon>
        <taxon>Mycobacteroides</taxon>
    </lineage>
</organism>
<dbReference type="AlphaFoldDB" id="A0A4R8RZX5"/>
<evidence type="ECO:0000313" key="2">
    <source>
        <dbReference type="EMBL" id="TDZ80106.1"/>
    </source>
</evidence>
<evidence type="ECO:0000313" key="3">
    <source>
        <dbReference type="Proteomes" id="UP000295117"/>
    </source>
</evidence>
<gene>
    <name evidence="2" type="ORF">DE4585_03857</name>
</gene>
<keyword evidence="1" id="KW-0472">Membrane</keyword>
<keyword evidence="1" id="KW-0812">Transmembrane</keyword>
<reference evidence="2 3" key="1">
    <citation type="journal article" date="2019" name="Sci. Rep.">
        <title>Extended insight into the Mycobacterium chelonae-abscessus complex through whole genome sequencing of Mycobacterium salmoniphilum outbreak and Mycobacterium salmoniphilum-like strains.</title>
        <authorList>
            <person name="Behra P.R.K."/>
            <person name="Das S."/>
            <person name="Pettersson B.M.F."/>
            <person name="Shirreff L."/>
            <person name="DuCote T."/>
            <person name="Jacobsson K.G."/>
            <person name="Ennis D.G."/>
            <person name="Kirsebom L.A."/>
        </authorList>
    </citation>
    <scope>NUCLEOTIDE SEQUENCE [LARGE SCALE GENOMIC DNA]</scope>
    <source>
        <strain evidence="2 3">DE 4585</strain>
    </source>
</reference>
<name>A0A4R8RZX5_9MYCO</name>
<feature type="transmembrane region" description="Helical" evidence="1">
    <location>
        <begin position="46"/>
        <end position="73"/>
    </location>
</feature>
<sequence>MSKSEKVFVGALTCVALGLLSLAVVARVLSEMRRACAVDSSVGDGFGFLIAAPLILFGTMTVTGVLFALTVVLVQRDWSVYAAIGVTVLAAAVVVVAWVGHLYNPGLYDVSQTCPSGAPAWWPFPV</sequence>
<feature type="transmembrane region" description="Helical" evidence="1">
    <location>
        <begin position="80"/>
        <end position="100"/>
    </location>
</feature>